<dbReference type="AlphaFoldDB" id="A0A3L8PMS6"/>
<evidence type="ECO:0000256" key="2">
    <source>
        <dbReference type="SAM" id="Phobius"/>
    </source>
</evidence>
<keyword evidence="4" id="KW-1185">Reference proteome</keyword>
<protein>
    <submittedName>
        <fullName evidence="3">DUF3017 domain-containing protein</fullName>
    </submittedName>
</protein>
<accession>A0A3L8PMS6</accession>
<evidence type="ECO:0000256" key="1">
    <source>
        <dbReference type="SAM" id="MobiDB-lite"/>
    </source>
</evidence>
<feature type="transmembrane region" description="Helical" evidence="2">
    <location>
        <begin position="72"/>
        <end position="92"/>
    </location>
</feature>
<evidence type="ECO:0000313" key="3">
    <source>
        <dbReference type="EMBL" id="RLV56707.1"/>
    </source>
</evidence>
<feature type="transmembrane region" description="Helical" evidence="2">
    <location>
        <begin position="104"/>
        <end position="124"/>
    </location>
</feature>
<keyword evidence="2" id="KW-0472">Membrane</keyword>
<dbReference type="Proteomes" id="UP000282515">
    <property type="component" value="Unassembled WGS sequence"/>
</dbReference>
<proteinExistence type="predicted"/>
<keyword evidence="2" id="KW-1133">Transmembrane helix</keyword>
<name>A0A3L8PMS6_9ACTN</name>
<dbReference type="InterPro" id="IPR021385">
    <property type="entry name" value="DUF3017"/>
</dbReference>
<organism evidence="3 4">
    <name type="scientific">Aeromicrobium phragmitis</name>
    <dbReference type="NCBI Taxonomy" id="2478914"/>
    <lineage>
        <taxon>Bacteria</taxon>
        <taxon>Bacillati</taxon>
        <taxon>Actinomycetota</taxon>
        <taxon>Actinomycetes</taxon>
        <taxon>Propionibacteriales</taxon>
        <taxon>Nocardioidaceae</taxon>
        <taxon>Aeromicrobium</taxon>
    </lineage>
</organism>
<gene>
    <name evidence="3" type="ORF">D9V41_04675</name>
</gene>
<dbReference type="Pfam" id="PF11222">
    <property type="entry name" value="DUF3017"/>
    <property type="match status" value="1"/>
</dbReference>
<sequence>MGRRRLGHAQPRGCGPDDPRHAAEQRGRLLRGAGAGSAVKLPRSRGSRIYLAQLVVVAVGLLLIAVDAWRLGVGVVGASFIVAAGLRAVVTPDEHGMLRVRGKAFDIAWMLLLGVALVTLAIVVPPQPPL</sequence>
<keyword evidence="2" id="KW-0812">Transmembrane</keyword>
<reference evidence="3 4" key="1">
    <citation type="submission" date="2018-10" db="EMBL/GenBank/DDBJ databases">
        <title>Aeromicrobium sp. 9W16Y-2 whole genome shotgun sequence.</title>
        <authorList>
            <person name="Li F."/>
        </authorList>
    </citation>
    <scope>NUCLEOTIDE SEQUENCE [LARGE SCALE GENOMIC DNA]</scope>
    <source>
        <strain evidence="3 4">9W16Y-2</strain>
    </source>
</reference>
<dbReference type="OrthoDB" id="3790201at2"/>
<feature type="transmembrane region" description="Helical" evidence="2">
    <location>
        <begin position="49"/>
        <end position="66"/>
    </location>
</feature>
<feature type="region of interest" description="Disordered" evidence="1">
    <location>
        <begin position="1"/>
        <end position="23"/>
    </location>
</feature>
<evidence type="ECO:0000313" key="4">
    <source>
        <dbReference type="Proteomes" id="UP000282515"/>
    </source>
</evidence>
<dbReference type="EMBL" id="RDBF01000003">
    <property type="protein sequence ID" value="RLV56707.1"/>
    <property type="molecule type" value="Genomic_DNA"/>
</dbReference>
<comment type="caution">
    <text evidence="3">The sequence shown here is derived from an EMBL/GenBank/DDBJ whole genome shotgun (WGS) entry which is preliminary data.</text>
</comment>